<evidence type="ECO:0000313" key="2">
    <source>
        <dbReference type="Proteomes" id="UP001161580"/>
    </source>
</evidence>
<protein>
    <submittedName>
        <fullName evidence="1">Uncharacterized protein</fullName>
    </submittedName>
</protein>
<proteinExistence type="predicted"/>
<dbReference type="Proteomes" id="UP001161580">
    <property type="component" value="Unassembled WGS sequence"/>
</dbReference>
<sequence>MSNEENIREYLGIARQLAAQDKLPLLVYLIEMALIENARDLSEDRIVLESGPSLDYDLLTES</sequence>
<dbReference type="AlphaFoldDB" id="A0AAE3QEX8"/>
<dbReference type="EMBL" id="JALDYZ010000010">
    <property type="protein sequence ID" value="MDI7923761.1"/>
    <property type="molecule type" value="Genomic_DNA"/>
</dbReference>
<gene>
    <name evidence="1" type="ORF">MRS75_16910</name>
</gene>
<reference evidence="1" key="1">
    <citation type="submission" date="2022-03" db="EMBL/GenBank/DDBJ databases">
        <title>Fererhizobium litorale gen. nov., sp. nov., isolated from sandy sediments of the Sea of Japan seashore.</title>
        <authorList>
            <person name="Romanenko L."/>
            <person name="Kurilenko V."/>
            <person name="Otstavnykh N."/>
            <person name="Svetashev V."/>
            <person name="Tekutyeva L."/>
            <person name="Isaeva M."/>
            <person name="Mikhailov V."/>
        </authorList>
    </citation>
    <scope>NUCLEOTIDE SEQUENCE</scope>
    <source>
        <strain evidence="1">KMM 9576</strain>
    </source>
</reference>
<keyword evidence="2" id="KW-1185">Reference proteome</keyword>
<dbReference type="RefSeq" id="WP_311788482.1">
    <property type="nucleotide sequence ID" value="NZ_JALDYY010000016.1"/>
</dbReference>
<evidence type="ECO:0000313" key="1">
    <source>
        <dbReference type="EMBL" id="MDI7923761.1"/>
    </source>
</evidence>
<organism evidence="1 2">
    <name type="scientific">Ferirhizobium litorale</name>
    <dbReference type="NCBI Taxonomy" id="2927786"/>
    <lineage>
        <taxon>Bacteria</taxon>
        <taxon>Pseudomonadati</taxon>
        <taxon>Pseudomonadota</taxon>
        <taxon>Alphaproteobacteria</taxon>
        <taxon>Hyphomicrobiales</taxon>
        <taxon>Rhizobiaceae</taxon>
        <taxon>Ferirhizobium</taxon>
    </lineage>
</organism>
<accession>A0AAE3QEX8</accession>
<comment type="caution">
    <text evidence="1">The sequence shown here is derived from an EMBL/GenBank/DDBJ whole genome shotgun (WGS) entry which is preliminary data.</text>
</comment>
<name>A0AAE3QEX8_9HYPH</name>